<accession>C5MGG8</accession>
<dbReference type="Proteomes" id="UP000002037">
    <property type="component" value="Unassembled WGS sequence"/>
</dbReference>
<dbReference type="KEGG" id="ctp:CTRG_05161"/>
<sequence length="123" mass="14177">MSTNYNTSLVYIYGYRHEVDSRINNSIISFSLNPTFLSHPPRQNSTNPFQEISVCLSFLVTPISDKYYSSLSKNTFDINYQGGGGRERSSASEQYKFLVPRKLFLVGCFLFFLDNANRMEMEI</sequence>
<reference evidence="1 2" key="1">
    <citation type="journal article" date="2009" name="Nature">
        <title>Evolution of pathogenicity and sexual reproduction in eight Candida genomes.</title>
        <authorList>
            <person name="Butler G."/>
            <person name="Rasmussen M.D."/>
            <person name="Lin M.F."/>
            <person name="Santos M.A."/>
            <person name="Sakthikumar S."/>
            <person name="Munro C.A."/>
            <person name="Rheinbay E."/>
            <person name="Grabherr M."/>
            <person name="Forche A."/>
            <person name="Reedy J.L."/>
            <person name="Agrafioti I."/>
            <person name="Arnaud M.B."/>
            <person name="Bates S."/>
            <person name="Brown A.J."/>
            <person name="Brunke S."/>
            <person name="Costanzo M.C."/>
            <person name="Fitzpatrick D.A."/>
            <person name="de Groot P.W."/>
            <person name="Harris D."/>
            <person name="Hoyer L.L."/>
            <person name="Hube B."/>
            <person name="Klis F.M."/>
            <person name="Kodira C."/>
            <person name="Lennard N."/>
            <person name="Logue M.E."/>
            <person name="Martin R."/>
            <person name="Neiman A.M."/>
            <person name="Nikolaou E."/>
            <person name="Quail M.A."/>
            <person name="Quinn J."/>
            <person name="Santos M.C."/>
            <person name="Schmitzberger F.F."/>
            <person name="Sherlock G."/>
            <person name="Shah P."/>
            <person name="Silverstein K.A."/>
            <person name="Skrzypek M.S."/>
            <person name="Soll D."/>
            <person name="Staggs R."/>
            <person name="Stansfield I."/>
            <person name="Stumpf M.P."/>
            <person name="Sudbery P.E."/>
            <person name="Srikantha T."/>
            <person name="Zeng Q."/>
            <person name="Berman J."/>
            <person name="Berriman M."/>
            <person name="Heitman J."/>
            <person name="Gow N.A."/>
            <person name="Lorenz M.C."/>
            <person name="Birren B.W."/>
            <person name="Kellis M."/>
            <person name="Cuomo C.A."/>
        </authorList>
    </citation>
    <scope>NUCLEOTIDE SEQUENCE [LARGE SCALE GENOMIC DNA]</scope>
    <source>
        <strain evidence="2">ATCC MYA-3404 / T1</strain>
    </source>
</reference>
<evidence type="ECO:0000313" key="1">
    <source>
        <dbReference type="EMBL" id="EER31431.1"/>
    </source>
</evidence>
<name>C5MGG8_CANTT</name>
<dbReference type="EMBL" id="GG692401">
    <property type="protein sequence ID" value="EER31431.1"/>
    <property type="molecule type" value="Genomic_DNA"/>
</dbReference>
<proteinExistence type="predicted"/>
<dbReference type="HOGENOM" id="CLU_2014968_0_0_1"/>
<keyword evidence="2" id="KW-1185">Reference proteome</keyword>
<dbReference type="VEuPathDB" id="FungiDB:CTRG_05161"/>
<gene>
    <name evidence="1" type="ORF">CTRG_05161</name>
</gene>
<dbReference type="GeneID" id="8299317"/>
<dbReference type="RefSeq" id="XP_002550863.1">
    <property type="nucleotide sequence ID" value="XM_002550817.1"/>
</dbReference>
<evidence type="ECO:0000313" key="2">
    <source>
        <dbReference type="Proteomes" id="UP000002037"/>
    </source>
</evidence>
<dbReference type="AlphaFoldDB" id="C5MGG8"/>
<protein>
    <submittedName>
        <fullName evidence="1">Uncharacterized protein</fullName>
    </submittedName>
</protein>
<organism evidence="1 2">
    <name type="scientific">Candida tropicalis (strain ATCC MYA-3404 / T1)</name>
    <name type="common">Yeast</name>
    <dbReference type="NCBI Taxonomy" id="294747"/>
    <lineage>
        <taxon>Eukaryota</taxon>
        <taxon>Fungi</taxon>
        <taxon>Dikarya</taxon>
        <taxon>Ascomycota</taxon>
        <taxon>Saccharomycotina</taxon>
        <taxon>Pichiomycetes</taxon>
        <taxon>Debaryomycetaceae</taxon>
        <taxon>Candida/Lodderomyces clade</taxon>
        <taxon>Candida</taxon>
    </lineage>
</organism>